<dbReference type="Gene3D" id="1.10.10.10">
    <property type="entry name" value="Winged helix-like DNA-binding domain superfamily/Winged helix DNA-binding domain"/>
    <property type="match status" value="1"/>
</dbReference>
<dbReference type="GO" id="GO:0003677">
    <property type="term" value="F:DNA binding"/>
    <property type="evidence" value="ECO:0007669"/>
    <property type="project" value="UniProtKB-KW"/>
</dbReference>
<organism evidence="1 2">
    <name type="scientific">Candidatus Naiadarchaeum limnaeum</name>
    <dbReference type="NCBI Taxonomy" id="2756139"/>
    <lineage>
        <taxon>Archaea</taxon>
        <taxon>Candidatus Undinarchaeota</taxon>
        <taxon>Candidatus Undinarchaeia</taxon>
        <taxon>Candidatus Naiadarchaeales</taxon>
        <taxon>Candidatus Naiadarchaeaceae</taxon>
        <taxon>Candidatus Naiadarchaeum</taxon>
    </lineage>
</organism>
<dbReference type="EMBL" id="DVAB01000007">
    <property type="protein sequence ID" value="HIK00023.1"/>
    <property type="molecule type" value="Genomic_DNA"/>
</dbReference>
<dbReference type="AlphaFoldDB" id="A0A832XLL1"/>
<comment type="caution">
    <text evidence="1">The sequence shown here is derived from an EMBL/GenBank/DDBJ whole genome shotgun (WGS) entry which is preliminary data.</text>
</comment>
<sequence length="88" mass="10329">METLFFREKPARLLVYVKRDQKAYASTLAKRIDCTYAHTVKLLDRMQQMGLVNFDRSGRIKYITLTSTGNDLAEHFESLIFRKLNGRK</sequence>
<dbReference type="InterPro" id="IPR036388">
    <property type="entry name" value="WH-like_DNA-bd_sf"/>
</dbReference>
<reference evidence="1 2" key="1">
    <citation type="journal article" name="Nat. Commun.">
        <title>Undinarchaeota illuminate DPANN phylogeny and the impact of gene transfer on archaeal evolution.</title>
        <authorList>
            <person name="Dombrowski N."/>
            <person name="Williams T.A."/>
            <person name="Sun J."/>
            <person name="Woodcroft B.J."/>
            <person name="Lee J.H."/>
            <person name="Minh B.Q."/>
            <person name="Rinke C."/>
            <person name="Spang A."/>
        </authorList>
    </citation>
    <scope>NUCLEOTIDE SEQUENCE [LARGE SCALE GENOMIC DNA]</scope>
    <source>
        <strain evidence="1">MAG_bin1129</strain>
    </source>
</reference>
<keyword evidence="2" id="KW-1185">Reference proteome</keyword>
<dbReference type="Proteomes" id="UP000646946">
    <property type="component" value="Unassembled WGS sequence"/>
</dbReference>
<gene>
    <name evidence="1" type="ORF">H1016_00605</name>
</gene>
<protein>
    <submittedName>
        <fullName evidence="1">Winged helix DNA-binding protein</fullName>
    </submittedName>
</protein>
<dbReference type="InterPro" id="IPR036390">
    <property type="entry name" value="WH_DNA-bd_sf"/>
</dbReference>
<proteinExistence type="predicted"/>
<accession>A0A832XLL1</accession>
<evidence type="ECO:0000313" key="1">
    <source>
        <dbReference type="EMBL" id="HIK00023.1"/>
    </source>
</evidence>
<evidence type="ECO:0000313" key="2">
    <source>
        <dbReference type="Proteomes" id="UP000646946"/>
    </source>
</evidence>
<keyword evidence="1" id="KW-0238">DNA-binding</keyword>
<name>A0A832XLL1_9ARCH</name>
<dbReference type="SUPFAM" id="SSF46785">
    <property type="entry name" value="Winged helix' DNA-binding domain"/>
    <property type="match status" value="1"/>
</dbReference>